<dbReference type="PRINTS" id="PR01296">
    <property type="entry name" value="CLOACNIMMNTY"/>
</dbReference>
<reference evidence="1 2" key="1">
    <citation type="journal article" date="2011" name="J. Bacteriol.">
        <title>Draft genome sequence of the polycyclic aromatic hydrocarbon-degrading, genetically engineered bioluminescent bioreporter Pseudomonas fluorescens HK44.</title>
        <authorList>
            <person name="Chauhan A."/>
            <person name="Layton A.C."/>
            <person name="Williams D.E."/>
            <person name="Smartt A.E."/>
            <person name="Ripp S."/>
            <person name="Karpinets T.V."/>
            <person name="Brown S.D."/>
            <person name="Sayler G.S."/>
        </authorList>
    </citation>
    <scope>NUCLEOTIDE SEQUENCE [LARGE SCALE GENOMIC DNA]</scope>
    <source>
        <strain evidence="1 2">HK44</strain>
    </source>
</reference>
<dbReference type="Gene3D" id="3.10.50.20">
    <property type="entry name" value="Cloacin immunity protein"/>
    <property type="match status" value="1"/>
</dbReference>
<dbReference type="GO" id="GO:0015643">
    <property type="term" value="F:toxic substance binding"/>
    <property type="evidence" value="ECO:0007669"/>
    <property type="project" value="InterPro"/>
</dbReference>
<organism evidence="1 2">
    <name type="scientific">Pseudomonas fluorescens HK44</name>
    <dbReference type="NCBI Taxonomy" id="1042209"/>
    <lineage>
        <taxon>Bacteria</taxon>
        <taxon>Pseudomonadati</taxon>
        <taxon>Pseudomonadota</taxon>
        <taxon>Gammaproteobacteria</taxon>
        <taxon>Pseudomonadales</taxon>
        <taxon>Pseudomonadaceae</taxon>
        <taxon>Pseudomonas</taxon>
    </lineage>
</organism>
<accession>A0A010RQD3</accession>
<sequence>MGMKVRLEWYDKETEALAADEFSIDFGDDDSILAALGLSNEPEIFDGGFDVLPKWVAMIQPHFNHQIDTNLFDYQISFRYRNHW</sequence>
<evidence type="ECO:0000313" key="1">
    <source>
        <dbReference type="EMBL" id="EXF91259.1"/>
    </source>
</evidence>
<dbReference type="InterPro" id="IPR003063">
    <property type="entry name" value="Cloacn_immnty_fam"/>
</dbReference>
<dbReference type="HOGENOM" id="CLU_192278_0_0_6"/>
<name>A0A010RQD3_PSEFL</name>
<dbReference type="Pfam" id="PF03513">
    <property type="entry name" value="Cloacin_immun"/>
    <property type="match status" value="1"/>
</dbReference>
<dbReference type="OrthoDB" id="7009318at2"/>
<dbReference type="AlphaFoldDB" id="A0A010RQD3"/>
<dbReference type="SUPFAM" id="SSF54552">
    <property type="entry name" value="Colicin E3 immunity protein"/>
    <property type="match status" value="1"/>
</dbReference>
<evidence type="ECO:0000313" key="2">
    <source>
        <dbReference type="Proteomes" id="UP000022611"/>
    </source>
</evidence>
<dbReference type="GO" id="GO:0030153">
    <property type="term" value="P:bacteriocin immunity"/>
    <property type="evidence" value="ECO:0007669"/>
    <property type="project" value="InterPro"/>
</dbReference>
<dbReference type="PATRIC" id="fig|1042209.11.peg.6025"/>
<dbReference type="RefSeq" id="WP_019691250.1">
    <property type="nucleotide sequence ID" value="NZ_AFOY02000027.1"/>
</dbReference>
<dbReference type="InterPro" id="IPR036528">
    <property type="entry name" value="Cloacn_immnty_sf"/>
</dbReference>
<proteinExistence type="predicted"/>
<dbReference type="EMBL" id="AFOY02000027">
    <property type="protein sequence ID" value="EXF91259.1"/>
    <property type="molecule type" value="Genomic_DNA"/>
</dbReference>
<comment type="caution">
    <text evidence="1">The sequence shown here is derived from an EMBL/GenBank/DDBJ whole genome shotgun (WGS) entry which is preliminary data.</text>
</comment>
<dbReference type="Proteomes" id="UP000022611">
    <property type="component" value="Unassembled WGS sequence"/>
</dbReference>
<protein>
    <submittedName>
        <fullName evidence="1">Cloacin</fullName>
    </submittedName>
</protein>
<gene>
    <name evidence="1" type="ORF">HK44_019250</name>
</gene>